<organism evidence="1 2">
    <name type="scientific">Candidatus Gallilactobacillus intestinavium</name>
    <dbReference type="NCBI Taxonomy" id="2840838"/>
    <lineage>
        <taxon>Bacteria</taxon>
        <taxon>Bacillati</taxon>
        <taxon>Bacillota</taxon>
        <taxon>Bacilli</taxon>
        <taxon>Lactobacillales</taxon>
        <taxon>Lactobacillaceae</taxon>
        <taxon>Lactobacillaceae incertae sedis</taxon>
        <taxon>Candidatus Gallilactobacillus</taxon>
    </lineage>
</organism>
<protein>
    <submittedName>
        <fullName evidence="1">Uncharacterized protein</fullName>
    </submittedName>
</protein>
<dbReference type="Proteomes" id="UP000823614">
    <property type="component" value="Unassembled WGS sequence"/>
</dbReference>
<evidence type="ECO:0000313" key="2">
    <source>
        <dbReference type="Proteomes" id="UP000823614"/>
    </source>
</evidence>
<dbReference type="AlphaFoldDB" id="A0A9D9EAH0"/>
<gene>
    <name evidence="1" type="ORF">IAA89_04555</name>
</gene>
<name>A0A9D9EAH0_9LACO</name>
<proteinExistence type="predicted"/>
<dbReference type="EMBL" id="JADIMP010000075">
    <property type="protein sequence ID" value="MBO8441684.1"/>
    <property type="molecule type" value="Genomic_DNA"/>
</dbReference>
<evidence type="ECO:0000313" key="1">
    <source>
        <dbReference type="EMBL" id="MBO8441684.1"/>
    </source>
</evidence>
<reference evidence="1" key="2">
    <citation type="journal article" date="2021" name="PeerJ">
        <title>Extensive microbial diversity within the chicken gut microbiome revealed by metagenomics and culture.</title>
        <authorList>
            <person name="Gilroy R."/>
            <person name="Ravi A."/>
            <person name="Getino M."/>
            <person name="Pursley I."/>
            <person name="Horton D.L."/>
            <person name="Alikhan N.F."/>
            <person name="Baker D."/>
            <person name="Gharbi K."/>
            <person name="Hall N."/>
            <person name="Watson M."/>
            <person name="Adriaenssens E.M."/>
            <person name="Foster-Nyarko E."/>
            <person name="Jarju S."/>
            <person name="Secka A."/>
            <person name="Antonio M."/>
            <person name="Oren A."/>
            <person name="Chaudhuri R.R."/>
            <person name="La Ragione R."/>
            <person name="Hildebrand F."/>
            <person name="Pallen M.J."/>
        </authorList>
    </citation>
    <scope>NUCLEOTIDE SEQUENCE</scope>
    <source>
        <strain evidence="1">C6-149</strain>
    </source>
</reference>
<sequence length="88" mass="10557">MQEVSRTTAKMMIKKRVQTVKSFHITLTTWKRDRRIEIIKNNGSCEYRENGYEKLNKKNLNNTKVMALLDKQMQVEFPRSHKLFINVK</sequence>
<accession>A0A9D9EAH0</accession>
<comment type="caution">
    <text evidence="1">The sequence shown here is derived from an EMBL/GenBank/DDBJ whole genome shotgun (WGS) entry which is preliminary data.</text>
</comment>
<reference evidence="1" key="1">
    <citation type="submission" date="2020-10" db="EMBL/GenBank/DDBJ databases">
        <authorList>
            <person name="Gilroy R."/>
        </authorList>
    </citation>
    <scope>NUCLEOTIDE SEQUENCE</scope>
    <source>
        <strain evidence="1">C6-149</strain>
    </source>
</reference>